<evidence type="ECO:0000313" key="2">
    <source>
        <dbReference type="EMBL" id="CAB4199429.1"/>
    </source>
</evidence>
<dbReference type="EMBL" id="LR796948">
    <property type="protein sequence ID" value="CAB4177324.1"/>
    <property type="molecule type" value="Genomic_DNA"/>
</dbReference>
<proteinExistence type="predicted"/>
<accession>A0A6J5QCG0</accession>
<protein>
    <submittedName>
        <fullName evidence="1">Uncharacterized protein</fullName>
    </submittedName>
</protein>
<gene>
    <name evidence="2" type="ORF">UFOVP1331_46</name>
    <name evidence="3" type="ORF">UFOVP1442_29</name>
    <name evidence="4" type="ORF">UFOVP1535_22</name>
    <name evidence="1" type="ORF">UFOVP998_13</name>
</gene>
<dbReference type="EMBL" id="LR798380">
    <property type="protein sequence ID" value="CAB5228010.1"/>
    <property type="molecule type" value="Genomic_DNA"/>
</dbReference>
<sequence length="159" mass="16077">MADNLGISVGSDANVATDDISGVHYQKVKQAFGADGSVTLVETVAPLPTKPGAPVTGDYTTAVVSTSSSGETALVALTSSQSIRVMAMVLVFAGACTVKFKDGASGSDLTGAMTMKPGGSIVLDPTGEPWLKASNGNAFVMELSVGVQVSGWLKYTKSA</sequence>
<dbReference type="EMBL" id="LR797287">
    <property type="protein sequence ID" value="CAB4199429.1"/>
    <property type="molecule type" value="Genomic_DNA"/>
</dbReference>
<name>A0A6J5QCG0_9CAUD</name>
<evidence type="ECO:0000313" key="1">
    <source>
        <dbReference type="EMBL" id="CAB4177324.1"/>
    </source>
</evidence>
<reference evidence="1" key="1">
    <citation type="submission" date="2020-05" db="EMBL/GenBank/DDBJ databases">
        <authorList>
            <person name="Chiriac C."/>
            <person name="Salcher M."/>
            <person name="Ghai R."/>
            <person name="Kavagutti S V."/>
        </authorList>
    </citation>
    <scope>NUCLEOTIDE SEQUENCE</scope>
</reference>
<organism evidence="1">
    <name type="scientific">uncultured Caudovirales phage</name>
    <dbReference type="NCBI Taxonomy" id="2100421"/>
    <lineage>
        <taxon>Viruses</taxon>
        <taxon>Duplodnaviria</taxon>
        <taxon>Heunggongvirae</taxon>
        <taxon>Uroviricota</taxon>
        <taxon>Caudoviricetes</taxon>
        <taxon>Peduoviridae</taxon>
        <taxon>Maltschvirus</taxon>
        <taxon>Maltschvirus maltsch</taxon>
    </lineage>
</organism>
<evidence type="ECO:0000313" key="4">
    <source>
        <dbReference type="EMBL" id="CAB5228010.1"/>
    </source>
</evidence>
<evidence type="ECO:0000313" key="3">
    <source>
        <dbReference type="EMBL" id="CAB4212842.1"/>
    </source>
</evidence>
<dbReference type="EMBL" id="LR797391">
    <property type="protein sequence ID" value="CAB4212842.1"/>
    <property type="molecule type" value="Genomic_DNA"/>
</dbReference>